<dbReference type="PRINTS" id="PR00941">
    <property type="entry name" value="CDATPASE"/>
</dbReference>
<keyword evidence="10 13" id="KW-0472">Membrane</keyword>
<feature type="transmembrane region" description="Helical" evidence="13">
    <location>
        <begin position="648"/>
        <end position="666"/>
    </location>
</feature>
<keyword evidence="3" id="KW-0104">Cadmium</keyword>
<keyword evidence="5 13" id="KW-0479">Metal-binding</keyword>
<evidence type="ECO:0000256" key="1">
    <source>
        <dbReference type="ARBA" id="ARBA00004141"/>
    </source>
</evidence>
<dbReference type="SFLD" id="SFLDF00027">
    <property type="entry name" value="p-type_atpase"/>
    <property type="match status" value="1"/>
</dbReference>
<dbReference type="InterPro" id="IPR006121">
    <property type="entry name" value="HMA_dom"/>
</dbReference>
<dbReference type="Gene3D" id="3.40.50.1000">
    <property type="entry name" value="HAD superfamily/HAD-like"/>
    <property type="match status" value="1"/>
</dbReference>
<dbReference type="NCBIfam" id="TIGR01525">
    <property type="entry name" value="ATPase-IB_hvy"/>
    <property type="match status" value="1"/>
</dbReference>
<keyword evidence="7 13" id="KW-0067">ATP-binding</keyword>
<dbReference type="SUPFAM" id="SSF81653">
    <property type="entry name" value="Calcium ATPase, transduction domain A"/>
    <property type="match status" value="1"/>
</dbReference>
<keyword evidence="6 13" id="KW-0547">Nucleotide-binding</keyword>
<dbReference type="EMBL" id="JACBXQ010000001">
    <property type="protein sequence ID" value="MBG9985556.1"/>
    <property type="molecule type" value="Genomic_DNA"/>
</dbReference>
<dbReference type="RefSeq" id="WP_197113999.1">
    <property type="nucleotide sequence ID" value="NZ_JACBXQ010000001.1"/>
</dbReference>
<dbReference type="SUPFAM" id="SSF56784">
    <property type="entry name" value="HAD-like"/>
    <property type="match status" value="1"/>
</dbReference>
<protein>
    <recommendedName>
        <fullName evidence="11">Cd(2+)-exporting ATPase</fullName>
        <ecNumber evidence="11">7.2.2.21</ecNumber>
    </recommendedName>
</protein>
<comment type="catalytic activity">
    <reaction evidence="12">
        <text>Cd(2+)(in) + ATP + H2O = Cd(2+)(out) + ADP + phosphate + H(+)</text>
        <dbReference type="Rhea" id="RHEA:12132"/>
        <dbReference type="ChEBI" id="CHEBI:15377"/>
        <dbReference type="ChEBI" id="CHEBI:15378"/>
        <dbReference type="ChEBI" id="CHEBI:30616"/>
        <dbReference type="ChEBI" id="CHEBI:43474"/>
        <dbReference type="ChEBI" id="CHEBI:48775"/>
        <dbReference type="ChEBI" id="CHEBI:456216"/>
        <dbReference type="EC" id="7.2.2.21"/>
    </reaction>
</comment>
<dbReference type="PROSITE" id="PS00154">
    <property type="entry name" value="ATPASE_E1_E2"/>
    <property type="match status" value="1"/>
</dbReference>
<feature type="transmembrane region" description="Helical" evidence="13">
    <location>
        <begin position="111"/>
        <end position="131"/>
    </location>
</feature>
<evidence type="ECO:0000256" key="13">
    <source>
        <dbReference type="RuleBase" id="RU362081"/>
    </source>
</evidence>
<dbReference type="InterPro" id="IPR023214">
    <property type="entry name" value="HAD_sf"/>
</dbReference>
<dbReference type="SFLD" id="SFLDG00002">
    <property type="entry name" value="C1.7:_P-type_atpase_like"/>
    <property type="match status" value="1"/>
</dbReference>
<feature type="transmembrane region" description="Helical" evidence="13">
    <location>
        <begin position="86"/>
        <end position="105"/>
    </location>
</feature>
<name>A0ABS0LN20_9LACT</name>
<feature type="transmembrane region" description="Helical" evidence="13">
    <location>
        <begin position="311"/>
        <end position="331"/>
    </location>
</feature>
<keyword evidence="9 13" id="KW-1133">Transmembrane helix</keyword>
<dbReference type="InterPro" id="IPR018303">
    <property type="entry name" value="ATPase_P-typ_P_site"/>
</dbReference>
<dbReference type="InterPro" id="IPR027256">
    <property type="entry name" value="P-typ_ATPase_IB"/>
</dbReference>
<evidence type="ECO:0000256" key="9">
    <source>
        <dbReference type="ARBA" id="ARBA00022989"/>
    </source>
</evidence>
<dbReference type="PANTHER" id="PTHR48085">
    <property type="entry name" value="CADMIUM/ZINC-TRANSPORTING ATPASE HMA2-RELATED"/>
    <property type="match status" value="1"/>
</dbReference>
<evidence type="ECO:0000256" key="6">
    <source>
        <dbReference type="ARBA" id="ARBA00022741"/>
    </source>
</evidence>
<comment type="subcellular location">
    <subcellularLocation>
        <location evidence="13">Cell membrane</location>
    </subcellularLocation>
    <subcellularLocation>
        <location evidence="1">Membrane</location>
        <topology evidence="1">Multi-pass membrane protein</topology>
    </subcellularLocation>
</comment>
<dbReference type="NCBIfam" id="TIGR01494">
    <property type="entry name" value="ATPase_P-type"/>
    <property type="match status" value="1"/>
</dbReference>
<dbReference type="Pfam" id="PF00702">
    <property type="entry name" value="Hydrolase"/>
    <property type="match status" value="1"/>
</dbReference>
<gene>
    <name evidence="15" type="primary">cadA</name>
    <name evidence="15" type="ORF">HZY91_01445</name>
</gene>
<dbReference type="PROSITE" id="PS50846">
    <property type="entry name" value="HMA_2"/>
    <property type="match status" value="1"/>
</dbReference>
<sequence>MKFKYRLNGLGCANCAKKIEQKVSQLSEVQNVHLNFSQALLTFESPNKEIEPNQIQAIVDSIENGVQVQNLEQHHPQPTQTKKNHLSLRIIMCLLLFILGFLFTFENRFSLLYYLVIYIIISYEILGKTILQIKEGQWFDEHFLMTIATLGAFAIGEYAEAVAVMLFYQIGEWFQQKAVNQSRQSIADLMDIHPEHAWIRSEQEWVKMDPQDVKIGASILVKAGEKVPLDGKVIEGDTTIDSSALTGESLPVTIETGDPIHSGVINLTRPIIIEVQQRYEDSTVSKIIELVESASAQKATTEKFITRFAKYYTPVVVILALILALFPPLLFQDASWSDWLYRALQFLVISCPCALVISVPLSFYSGIGAAASQGILVKGGNYLEELNKISSIIYDKTGTLTQGKFSIDKIDTYNMTEETALEILAHLEQHSNHPIALSIVDAYGKQPSTSRLTNLEEISGKGIKGQVDGIEYYAGNRQLIEELNIPLTFPASQTTIVYLANQTDLLATVHISDQLKPDTGLAIQELKKLGIMEHILLSGDRQERVDDIAQQLDISQAIGQLLPHEKVHRFENILQQGERTHKRFAFVGDGINDAPVLARADIGIAMGALGSDAAIESADIVIMNDSLNKLPHAIRIARKTLHIAKQNIYLALGIKLFFLILATFGLSNMWEAIIADVGVTILAVLNSLRALKA</sequence>
<dbReference type="InterPro" id="IPR001757">
    <property type="entry name" value="P_typ_ATPase"/>
</dbReference>
<evidence type="ECO:0000256" key="10">
    <source>
        <dbReference type="ARBA" id="ARBA00023136"/>
    </source>
</evidence>
<keyword evidence="16" id="KW-1185">Reference proteome</keyword>
<dbReference type="NCBIfam" id="TIGR01512">
    <property type="entry name" value="ATPase-IB2_Cd"/>
    <property type="match status" value="1"/>
</dbReference>
<feature type="transmembrane region" description="Helical" evidence="13">
    <location>
        <begin position="343"/>
        <end position="364"/>
    </location>
</feature>
<organism evidence="15 16">
    <name type="scientific">Facklamia lactis</name>
    <dbReference type="NCBI Taxonomy" id="2749967"/>
    <lineage>
        <taxon>Bacteria</taxon>
        <taxon>Bacillati</taxon>
        <taxon>Bacillota</taxon>
        <taxon>Bacilli</taxon>
        <taxon>Lactobacillales</taxon>
        <taxon>Aerococcaceae</taxon>
        <taxon>Facklamia</taxon>
    </lineage>
</organism>
<evidence type="ECO:0000256" key="3">
    <source>
        <dbReference type="ARBA" id="ARBA00022539"/>
    </source>
</evidence>
<dbReference type="Gene3D" id="2.70.150.10">
    <property type="entry name" value="Calcium-transporting ATPase, cytoplasmic transduction domain A"/>
    <property type="match status" value="1"/>
</dbReference>
<dbReference type="PANTHER" id="PTHR48085:SF5">
    <property type="entry name" value="CADMIUM_ZINC-TRANSPORTING ATPASE HMA4-RELATED"/>
    <property type="match status" value="1"/>
</dbReference>
<dbReference type="EC" id="7.2.2.21" evidence="11"/>
<dbReference type="InterPro" id="IPR036163">
    <property type="entry name" value="HMA_dom_sf"/>
</dbReference>
<dbReference type="InterPro" id="IPR023298">
    <property type="entry name" value="ATPase_P-typ_TM_dom_sf"/>
</dbReference>
<evidence type="ECO:0000313" key="15">
    <source>
        <dbReference type="EMBL" id="MBG9985556.1"/>
    </source>
</evidence>
<keyword evidence="13" id="KW-1003">Cell membrane</keyword>
<dbReference type="SUPFAM" id="SSF81665">
    <property type="entry name" value="Calcium ATPase, transmembrane domain M"/>
    <property type="match status" value="1"/>
</dbReference>
<evidence type="ECO:0000256" key="5">
    <source>
        <dbReference type="ARBA" id="ARBA00022723"/>
    </source>
</evidence>
<dbReference type="Pfam" id="PF00122">
    <property type="entry name" value="E1-E2_ATPase"/>
    <property type="match status" value="1"/>
</dbReference>
<feature type="transmembrane region" description="Helical" evidence="13">
    <location>
        <begin position="672"/>
        <end position="691"/>
    </location>
</feature>
<dbReference type="CDD" id="cd00371">
    <property type="entry name" value="HMA"/>
    <property type="match status" value="1"/>
</dbReference>
<dbReference type="InterPro" id="IPR051014">
    <property type="entry name" value="Cation_Transport_ATPase_IB"/>
</dbReference>
<dbReference type="InterPro" id="IPR036412">
    <property type="entry name" value="HAD-like_sf"/>
</dbReference>
<proteinExistence type="inferred from homology"/>
<dbReference type="SUPFAM" id="SSF55008">
    <property type="entry name" value="HMA, heavy metal-associated domain"/>
    <property type="match status" value="1"/>
</dbReference>
<evidence type="ECO:0000256" key="4">
    <source>
        <dbReference type="ARBA" id="ARBA00022692"/>
    </source>
</evidence>
<evidence type="ECO:0000256" key="2">
    <source>
        <dbReference type="ARBA" id="ARBA00006024"/>
    </source>
</evidence>
<reference evidence="15 16" key="1">
    <citation type="submission" date="2020-07" db="EMBL/GenBank/DDBJ databases">
        <title>Facklamia lactis sp. nov., isolated from raw milk.</title>
        <authorList>
            <person name="Doll E.V."/>
            <person name="Huptas C."/>
            <person name="Staib L."/>
            <person name="Wenning M."/>
            <person name="Scherer S."/>
        </authorList>
    </citation>
    <scope>NUCLEOTIDE SEQUENCE [LARGE SCALE GENOMIC DNA]</scope>
    <source>
        <strain evidence="15 16">DSM 111018</strain>
    </source>
</reference>
<dbReference type="SFLD" id="SFLDS00003">
    <property type="entry name" value="Haloacid_Dehalogenase"/>
    <property type="match status" value="1"/>
</dbReference>
<dbReference type="InterPro" id="IPR059000">
    <property type="entry name" value="ATPase_P-type_domA"/>
</dbReference>
<comment type="caution">
    <text evidence="15">The sequence shown here is derived from an EMBL/GenBank/DDBJ whole genome shotgun (WGS) entry which is preliminary data.</text>
</comment>
<dbReference type="Gene3D" id="3.40.1110.10">
    <property type="entry name" value="Calcium-transporting ATPase, cytoplasmic domain N"/>
    <property type="match status" value="1"/>
</dbReference>
<dbReference type="InterPro" id="IPR044492">
    <property type="entry name" value="P_typ_ATPase_HD_dom"/>
</dbReference>
<evidence type="ECO:0000259" key="14">
    <source>
        <dbReference type="PROSITE" id="PS50846"/>
    </source>
</evidence>
<dbReference type="Gene3D" id="3.30.70.100">
    <property type="match status" value="1"/>
</dbReference>
<evidence type="ECO:0000256" key="7">
    <source>
        <dbReference type="ARBA" id="ARBA00022840"/>
    </source>
</evidence>
<evidence type="ECO:0000256" key="8">
    <source>
        <dbReference type="ARBA" id="ARBA00022967"/>
    </source>
</evidence>
<dbReference type="Pfam" id="PF00403">
    <property type="entry name" value="HMA"/>
    <property type="match status" value="1"/>
</dbReference>
<keyword evidence="8" id="KW-1278">Translocase</keyword>
<dbReference type="PRINTS" id="PR00119">
    <property type="entry name" value="CATATPASE"/>
</dbReference>
<dbReference type="InterPro" id="IPR008250">
    <property type="entry name" value="ATPase_P-typ_transduc_dom_A_sf"/>
</dbReference>
<dbReference type="InterPro" id="IPR023299">
    <property type="entry name" value="ATPase_P-typ_cyto_dom_N"/>
</dbReference>
<dbReference type="Proteomes" id="UP000721415">
    <property type="component" value="Unassembled WGS sequence"/>
</dbReference>
<evidence type="ECO:0000256" key="12">
    <source>
        <dbReference type="ARBA" id="ARBA00049338"/>
    </source>
</evidence>
<comment type="similarity">
    <text evidence="2 13">Belongs to the cation transport ATPase (P-type) (TC 3.A.3) family. Type IB subfamily.</text>
</comment>
<evidence type="ECO:0000256" key="11">
    <source>
        <dbReference type="ARBA" id="ARBA00039103"/>
    </source>
</evidence>
<feature type="domain" description="HMA" evidence="14">
    <location>
        <begin position="1"/>
        <end position="67"/>
    </location>
</feature>
<evidence type="ECO:0000313" key="16">
    <source>
        <dbReference type="Proteomes" id="UP000721415"/>
    </source>
</evidence>
<keyword evidence="4 13" id="KW-0812">Transmembrane</keyword>
<accession>A0ABS0LN20</accession>